<dbReference type="EMBL" id="JARGDH010000004">
    <property type="protein sequence ID" value="KAL0270896.1"/>
    <property type="molecule type" value="Genomic_DNA"/>
</dbReference>
<keyword evidence="2 6" id="KW-0732">Signal</keyword>
<feature type="domain" description="Chitin-binding type-2" evidence="7">
    <location>
        <begin position="29"/>
        <end position="96"/>
    </location>
</feature>
<proteinExistence type="predicted"/>
<organism evidence="8">
    <name type="scientific">Menopon gallinae</name>
    <name type="common">poultry shaft louse</name>
    <dbReference type="NCBI Taxonomy" id="328185"/>
    <lineage>
        <taxon>Eukaryota</taxon>
        <taxon>Metazoa</taxon>
        <taxon>Ecdysozoa</taxon>
        <taxon>Arthropoda</taxon>
        <taxon>Hexapoda</taxon>
        <taxon>Insecta</taxon>
        <taxon>Pterygota</taxon>
        <taxon>Neoptera</taxon>
        <taxon>Paraneoptera</taxon>
        <taxon>Psocodea</taxon>
        <taxon>Troctomorpha</taxon>
        <taxon>Phthiraptera</taxon>
        <taxon>Amblycera</taxon>
        <taxon>Menoponidae</taxon>
        <taxon>Menopon</taxon>
    </lineage>
</organism>
<dbReference type="InterPro" id="IPR051940">
    <property type="entry name" value="Chitin_bind-dev_reg"/>
</dbReference>
<dbReference type="Gene3D" id="2.170.140.10">
    <property type="entry name" value="Chitin binding domain"/>
    <property type="match status" value="2"/>
</dbReference>
<reference evidence="8" key="1">
    <citation type="journal article" date="2024" name="Gigascience">
        <title>Chromosome-level genome of the poultry shaft louse Menopon gallinae provides insight into the host-switching and adaptive evolution of parasitic lice.</title>
        <authorList>
            <person name="Xu Y."/>
            <person name="Ma L."/>
            <person name="Liu S."/>
            <person name="Liang Y."/>
            <person name="Liu Q."/>
            <person name="He Z."/>
            <person name="Tian L."/>
            <person name="Duan Y."/>
            <person name="Cai W."/>
            <person name="Li H."/>
            <person name="Song F."/>
        </authorList>
    </citation>
    <scope>NUCLEOTIDE SEQUENCE</scope>
    <source>
        <strain evidence="8">Cailab_2023a</strain>
    </source>
</reference>
<dbReference type="GO" id="GO:0008061">
    <property type="term" value="F:chitin binding"/>
    <property type="evidence" value="ECO:0007669"/>
    <property type="project" value="UniProtKB-KW"/>
</dbReference>
<dbReference type="GO" id="GO:0005576">
    <property type="term" value="C:extracellular region"/>
    <property type="evidence" value="ECO:0007669"/>
    <property type="project" value="InterPro"/>
</dbReference>
<keyword evidence="1" id="KW-0147">Chitin-binding</keyword>
<feature type="signal peptide" evidence="6">
    <location>
        <begin position="1"/>
        <end position="17"/>
    </location>
</feature>
<keyword evidence="3" id="KW-0677">Repeat</keyword>
<gene>
    <name evidence="8" type="ORF">PYX00_008169</name>
</gene>
<evidence type="ECO:0000256" key="5">
    <source>
        <dbReference type="ARBA" id="ARBA00023180"/>
    </source>
</evidence>
<evidence type="ECO:0000256" key="6">
    <source>
        <dbReference type="SAM" id="SignalP"/>
    </source>
</evidence>
<protein>
    <recommendedName>
        <fullName evidence="7">Chitin-binding type-2 domain-containing protein</fullName>
    </recommendedName>
</protein>
<evidence type="ECO:0000256" key="1">
    <source>
        <dbReference type="ARBA" id="ARBA00022669"/>
    </source>
</evidence>
<feature type="chain" id="PRO_5043923807" description="Chitin-binding type-2 domain-containing protein" evidence="6">
    <location>
        <begin position="18"/>
        <end position="144"/>
    </location>
</feature>
<name>A0AAW2HN79_9NEOP</name>
<evidence type="ECO:0000259" key="7">
    <source>
        <dbReference type="PROSITE" id="PS50940"/>
    </source>
</evidence>
<dbReference type="Pfam" id="PF01607">
    <property type="entry name" value="CBM_14"/>
    <property type="match status" value="2"/>
</dbReference>
<dbReference type="InterPro" id="IPR036508">
    <property type="entry name" value="Chitin-bd_dom_sf"/>
</dbReference>
<evidence type="ECO:0000256" key="2">
    <source>
        <dbReference type="ARBA" id="ARBA00022729"/>
    </source>
</evidence>
<sequence length="144" mass="15738">MKAFVFALLAIAALADAKSVGCQKPNAPFGECPEVNGERPTYLLDTNDRNIFYQCNAGTAYRMKCPAGLVFNPRLNVCDFPSSTEKPFGPVGKCPERDGLFLTYLRDGANVSVFYVCSRGEALMYRCEDGLVFSPGMKVCVKAL</sequence>
<dbReference type="PANTHER" id="PTHR23301">
    <property type="entry name" value="CHITIN BINDING PERITROPHIN-A"/>
    <property type="match status" value="1"/>
</dbReference>
<evidence type="ECO:0000256" key="3">
    <source>
        <dbReference type="ARBA" id="ARBA00022737"/>
    </source>
</evidence>
<keyword evidence="4" id="KW-1015">Disulfide bond</keyword>
<accession>A0AAW2HN79</accession>
<evidence type="ECO:0000313" key="8">
    <source>
        <dbReference type="EMBL" id="KAL0270896.1"/>
    </source>
</evidence>
<comment type="caution">
    <text evidence="8">The sequence shown here is derived from an EMBL/GenBank/DDBJ whole genome shotgun (WGS) entry which is preliminary data.</text>
</comment>
<dbReference type="PROSITE" id="PS50940">
    <property type="entry name" value="CHIT_BIND_II"/>
    <property type="match status" value="1"/>
</dbReference>
<dbReference type="PANTHER" id="PTHR23301:SF0">
    <property type="entry name" value="CHITIN-BINDING TYPE-2 DOMAIN-CONTAINING PROTEIN-RELATED"/>
    <property type="match status" value="1"/>
</dbReference>
<dbReference type="AlphaFoldDB" id="A0AAW2HN79"/>
<dbReference type="InterPro" id="IPR002557">
    <property type="entry name" value="Chitin-bd_dom"/>
</dbReference>
<keyword evidence="5" id="KW-0325">Glycoprotein</keyword>
<dbReference type="SMART" id="SM00494">
    <property type="entry name" value="ChtBD2"/>
    <property type="match status" value="2"/>
</dbReference>
<evidence type="ECO:0000256" key="4">
    <source>
        <dbReference type="ARBA" id="ARBA00023157"/>
    </source>
</evidence>
<dbReference type="SUPFAM" id="SSF57625">
    <property type="entry name" value="Invertebrate chitin-binding proteins"/>
    <property type="match status" value="2"/>
</dbReference>